<dbReference type="Proteomes" id="UP000736787">
    <property type="component" value="Unassembled WGS sequence"/>
</dbReference>
<proteinExistence type="predicted"/>
<evidence type="ECO:0000313" key="5">
    <source>
        <dbReference type="Proteomes" id="UP000736787"/>
    </source>
</evidence>
<reference evidence="2" key="1">
    <citation type="submission" date="2018-10" db="EMBL/GenBank/DDBJ databases">
        <title>Effector identification in a new, highly contiguous assembly of the strawberry crown rot pathogen Phytophthora cactorum.</title>
        <authorList>
            <person name="Armitage A.D."/>
            <person name="Nellist C.F."/>
            <person name="Bates H."/>
            <person name="Vickerstaff R.J."/>
            <person name="Harrison R.J."/>
        </authorList>
    </citation>
    <scope>NUCLEOTIDE SEQUENCE</scope>
    <source>
        <strain evidence="1">4032</strain>
        <strain evidence="2">4040</strain>
        <strain evidence="3">P415</strain>
        <strain evidence="4">P421</strain>
    </source>
</reference>
<accession>A0A8T1DDI4</accession>
<gene>
    <name evidence="1" type="ORF">PC115_g10005</name>
    <name evidence="2" type="ORF">PC117_g11392</name>
    <name evidence="3" type="ORF">PC118_g10532</name>
    <name evidence="4" type="ORF">PC129_g8688</name>
</gene>
<evidence type="ECO:0000313" key="4">
    <source>
        <dbReference type="EMBL" id="KAG3220571.1"/>
    </source>
</evidence>
<protein>
    <submittedName>
        <fullName evidence="2">Uncharacterized protein</fullName>
    </submittedName>
</protein>
<evidence type="ECO:0000313" key="2">
    <source>
        <dbReference type="EMBL" id="KAG2938090.1"/>
    </source>
</evidence>
<dbReference type="EMBL" id="RCMI01000287">
    <property type="protein sequence ID" value="KAG2919806.1"/>
    <property type="molecule type" value="Genomic_DNA"/>
</dbReference>
<dbReference type="Proteomes" id="UP000760860">
    <property type="component" value="Unassembled WGS sequence"/>
</dbReference>
<sequence length="115" mass="13092">MLVALERALHLAASMELDANLLVAKSRIPPLAPFAAVIGYVYHWAKVDAYQTKDFSKDVESIIQCTKPIQVMHDAEREHRRRITSRRRDDVVTESDCAEKVVGKKSGYYSKMLQD</sequence>
<dbReference type="EMBL" id="RCMK01000294">
    <property type="protein sequence ID" value="KAG2938090.1"/>
    <property type="molecule type" value="Genomic_DNA"/>
</dbReference>
<evidence type="ECO:0000313" key="3">
    <source>
        <dbReference type="EMBL" id="KAG2981539.1"/>
    </source>
</evidence>
<name>A0A8T1DDI4_9STRA</name>
<dbReference type="Proteomes" id="UP000697107">
    <property type="component" value="Unassembled WGS sequence"/>
</dbReference>
<dbReference type="EMBL" id="RCML01000305">
    <property type="protein sequence ID" value="KAG2981539.1"/>
    <property type="molecule type" value="Genomic_DNA"/>
</dbReference>
<organism evidence="2 5">
    <name type="scientific">Phytophthora cactorum</name>
    <dbReference type="NCBI Taxonomy" id="29920"/>
    <lineage>
        <taxon>Eukaryota</taxon>
        <taxon>Sar</taxon>
        <taxon>Stramenopiles</taxon>
        <taxon>Oomycota</taxon>
        <taxon>Peronosporomycetes</taxon>
        <taxon>Peronosporales</taxon>
        <taxon>Peronosporaceae</taxon>
        <taxon>Phytophthora</taxon>
    </lineage>
</organism>
<dbReference type="EMBL" id="RCMV01000257">
    <property type="protein sequence ID" value="KAG3220571.1"/>
    <property type="molecule type" value="Genomic_DNA"/>
</dbReference>
<dbReference type="Proteomes" id="UP000774804">
    <property type="component" value="Unassembled WGS sequence"/>
</dbReference>
<dbReference type="AlphaFoldDB" id="A0A8T1DDI4"/>
<evidence type="ECO:0000313" key="1">
    <source>
        <dbReference type="EMBL" id="KAG2919806.1"/>
    </source>
</evidence>
<comment type="caution">
    <text evidence="2">The sequence shown here is derived from an EMBL/GenBank/DDBJ whole genome shotgun (WGS) entry which is preliminary data.</text>
</comment>